<evidence type="ECO:0000259" key="3">
    <source>
        <dbReference type="Pfam" id="PF01557"/>
    </source>
</evidence>
<dbReference type="Proteomes" id="UP001335729">
    <property type="component" value="Unassembled WGS sequence"/>
</dbReference>
<name>A0ABU7MT00_9ACTN</name>
<dbReference type="GO" id="GO:0016787">
    <property type="term" value="F:hydrolase activity"/>
    <property type="evidence" value="ECO:0007669"/>
    <property type="project" value="UniProtKB-KW"/>
</dbReference>
<dbReference type="EMBL" id="JAZDUE010000007">
    <property type="protein sequence ID" value="MEE4023363.1"/>
    <property type="molecule type" value="Genomic_DNA"/>
</dbReference>
<keyword evidence="5" id="KW-1185">Reference proteome</keyword>
<dbReference type="PANTHER" id="PTHR42796:SF4">
    <property type="entry name" value="FUMARYLACETOACETATE HYDROLASE DOMAIN-CONTAINING PROTEIN 2A"/>
    <property type="match status" value="1"/>
</dbReference>
<keyword evidence="4" id="KW-0378">Hydrolase</keyword>
<evidence type="ECO:0000313" key="5">
    <source>
        <dbReference type="Proteomes" id="UP001335729"/>
    </source>
</evidence>
<proteinExistence type="inferred from homology"/>
<organism evidence="4 5">
    <name type="scientific">Gordonia prachuapensis</name>
    <dbReference type="NCBI Taxonomy" id="3115651"/>
    <lineage>
        <taxon>Bacteria</taxon>
        <taxon>Bacillati</taxon>
        <taxon>Actinomycetota</taxon>
        <taxon>Actinomycetes</taxon>
        <taxon>Mycobacteriales</taxon>
        <taxon>Gordoniaceae</taxon>
        <taxon>Gordonia</taxon>
    </lineage>
</organism>
<dbReference type="InterPro" id="IPR036663">
    <property type="entry name" value="Fumarylacetoacetase_C_sf"/>
</dbReference>
<accession>A0ABU7MT00</accession>
<dbReference type="InterPro" id="IPR011234">
    <property type="entry name" value="Fumarylacetoacetase-like_C"/>
</dbReference>
<comment type="similarity">
    <text evidence="1">Belongs to the FAH family.</text>
</comment>
<dbReference type="Pfam" id="PF01557">
    <property type="entry name" value="FAA_hydrolase"/>
    <property type="match status" value="1"/>
</dbReference>
<evidence type="ECO:0000313" key="4">
    <source>
        <dbReference type="EMBL" id="MEE4023363.1"/>
    </source>
</evidence>
<keyword evidence="2" id="KW-0479">Metal-binding</keyword>
<feature type="domain" description="Fumarylacetoacetase-like C-terminal" evidence="3">
    <location>
        <begin position="67"/>
        <end position="270"/>
    </location>
</feature>
<reference evidence="4 5" key="1">
    <citation type="submission" date="2024-01" db="EMBL/GenBank/DDBJ databases">
        <title>Draft genome sequence of Gordonia sp. PKS22-38.</title>
        <authorList>
            <person name="Suphannarot A."/>
            <person name="Mingma R."/>
        </authorList>
    </citation>
    <scope>NUCLEOTIDE SEQUENCE [LARGE SCALE GENOMIC DNA]</scope>
    <source>
        <strain evidence="4 5">PKS22-38</strain>
    </source>
</reference>
<gene>
    <name evidence="4" type="ORF">V1Y59_09770</name>
</gene>
<dbReference type="PANTHER" id="PTHR42796">
    <property type="entry name" value="FUMARYLACETOACETATE HYDROLASE DOMAIN-CONTAINING PROTEIN 2A-RELATED"/>
    <property type="match status" value="1"/>
</dbReference>
<dbReference type="SUPFAM" id="SSF56529">
    <property type="entry name" value="FAH"/>
    <property type="match status" value="1"/>
</dbReference>
<evidence type="ECO:0000256" key="1">
    <source>
        <dbReference type="ARBA" id="ARBA00010211"/>
    </source>
</evidence>
<protein>
    <submittedName>
        <fullName evidence="4">Fumarylacetoacetate hydrolase family protein</fullName>
    </submittedName>
</protein>
<sequence>MMRFATVRTPDGPRVLMDRRGSRIQLPFSSMREALDAGVHEHADDYSGFEIGSGSVDLAPAVVDPGKVICVGHNYRAHILEMGHPLPEVPNVFSKFTTALVGPDDPISLWTDSAAWDWEAELALVVGRRVHRADADEARAAIAGYTVANDISARDWQRRSTQWLLGKTFDATTPVGPWIVTPDEVDHAADLEITCTVDGRVVQHSSTADLLFGPAELVSYLSTVMTLHPGDLVLTGTPAGVGAGRDPQVFLTPGQTVRTEIAGLGACTNECVARAGSRADKELTS</sequence>
<dbReference type="InterPro" id="IPR051121">
    <property type="entry name" value="FAH"/>
</dbReference>
<dbReference type="RefSeq" id="WP_330504654.1">
    <property type="nucleotide sequence ID" value="NZ_JAZDUE010000007.1"/>
</dbReference>
<dbReference type="Gene3D" id="3.90.850.10">
    <property type="entry name" value="Fumarylacetoacetase-like, C-terminal domain"/>
    <property type="match status" value="1"/>
</dbReference>
<evidence type="ECO:0000256" key="2">
    <source>
        <dbReference type="ARBA" id="ARBA00022723"/>
    </source>
</evidence>
<comment type="caution">
    <text evidence="4">The sequence shown here is derived from an EMBL/GenBank/DDBJ whole genome shotgun (WGS) entry which is preliminary data.</text>
</comment>